<dbReference type="GO" id="GO:0019321">
    <property type="term" value="P:pentose metabolic process"/>
    <property type="evidence" value="ECO:0007669"/>
    <property type="project" value="TreeGrafter"/>
</dbReference>
<feature type="domain" description="Carbohydrate kinase FGGY C-terminal" evidence="5">
    <location>
        <begin position="177"/>
        <end position="364"/>
    </location>
</feature>
<dbReference type="InterPro" id="IPR018484">
    <property type="entry name" value="FGGY_N"/>
</dbReference>
<dbReference type="Proteomes" id="UP000821837">
    <property type="component" value="Unassembled WGS sequence"/>
</dbReference>
<dbReference type="CDD" id="cd07782">
    <property type="entry name" value="ASKHA_NBD_FGGY_D-RBK"/>
    <property type="match status" value="1"/>
</dbReference>
<evidence type="ECO:0000256" key="3">
    <source>
        <dbReference type="ARBA" id="ARBA00022777"/>
    </source>
</evidence>
<protein>
    <recommendedName>
        <fullName evidence="8">Carbohydrate kinase FGGY C-terminal domain-containing protein</fullName>
    </recommendedName>
</protein>
<gene>
    <name evidence="6" type="ORF">HPB52_003958</name>
</gene>
<evidence type="ECO:0000256" key="1">
    <source>
        <dbReference type="ARBA" id="ARBA00009156"/>
    </source>
</evidence>
<reference evidence="6" key="1">
    <citation type="journal article" date="2020" name="Cell">
        <title>Large-Scale Comparative Analyses of Tick Genomes Elucidate Their Genetic Diversity and Vector Capacities.</title>
        <authorList>
            <consortium name="Tick Genome and Microbiome Consortium (TIGMIC)"/>
            <person name="Jia N."/>
            <person name="Wang J."/>
            <person name="Shi W."/>
            <person name="Du L."/>
            <person name="Sun Y."/>
            <person name="Zhan W."/>
            <person name="Jiang J.F."/>
            <person name="Wang Q."/>
            <person name="Zhang B."/>
            <person name="Ji P."/>
            <person name="Bell-Sakyi L."/>
            <person name="Cui X.M."/>
            <person name="Yuan T.T."/>
            <person name="Jiang B.G."/>
            <person name="Yang W.F."/>
            <person name="Lam T.T."/>
            <person name="Chang Q.C."/>
            <person name="Ding S.J."/>
            <person name="Wang X.J."/>
            <person name="Zhu J.G."/>
            <person name="Ruan X.D."/>
            <person name="Zhao L."/>
            <person name="Wei J.T."/>
            <person name="Ye R.Z."/>
            <person name="Que T.C."/>
            <person name="Du C.H."/>
            <person name="Zhou Y.H."/>
            <person name="Cheng J.X."/>
            <person name="Dai P.F."/>
            <person name="Guo W.B."/>
            <person name="Han X.H."/>
            <person name="Huang E.J."/>
            <person name="Li L.F."/>
            <person name="Wei W."/>
            <person name="Gao Y.C."/>
            <person name="Liu J.Z."/>
            <person name="Shao H.Z."/>
            <person name="Wang X."/>
            <person name="Wang C.C."/>
            <person name="Yang T.C."/>
            <person name="Huo Q.B."/>
            <person name="Li W."/>
            <person name="Chen H.Y."/>
            <person name="Chen S.E."/>
            <person name="Zhou L.G."/>
            <person name="Ni X.B."/>
            <person name="Tian J.H."/>
            <person name="Sheng Y."/>
            <person name="Liu T."/>
            <person name="Pan Y.S."/>
            <person name="Xia L.Y."/>
            <person name="Li J."/>
            <person name="Zhao F."/>
            <person name="Cao W.C."/>
        </authorList>
    </citation>
    <scope>NUCLEOTIDE SEQUENCE</scope>
    <source>
        <strain evidence="6">Rsan-2018</strain>
    </source>
</reference>
<dbReference type="GO" id="GO:0005737">
    <property type="term" value="C:cytoplasm"/>
    <property type="evidence" value="ECO:0007669"/>
    <property type="project" value="TreeGrafter"/>
</dbReference>
<dbReference type="InterPro" id="IPR006003">
    <property type="entry name" value="FGGY_RbtK-like"/>
</dbReference>
<evidence type="ECO:0008006" key="8">
    <source>
        <dbReference type="Google" id="ProtNLM"/>
    </source>
</evidence>
<keyword evidence="3" id="KW-0418">Kinase</keyword>
<dbReference type="Gene3D" id="3.30.420.40">
    <property type="match status" value="2"/>
</dbReference>
<dbReference type="GO" id="GO:0019150">
    <property type="term" value="F:D-ribulokinase activity"/>
    <property type="evidence" value="ECO:0007669"/>
    <property type="project" value="TreeGrafter"/>
</dbReference>
<dbReference type="Pfam" id="PF00370">
    <property type="entry name" value="FGGY_N"/>
    <property type="match status" value="1"/>
</dbReference>
<evidence type="ECO:0000313" key="7">
    <source>
        <dbReference type="Proteomes" id="UP000821837"/>
    </source>
</evidence>
<evidence type="ECO:0000313" key="6">
    <source>
        <dbReference type="EMBL" id="KAH7935098.1"/>
    </source>
</evidence>
<dbReference type="InterPro" id="IPR018485">
    <property type="entry name" value="FGGY_C"/>
</dbReference>
<dbReference type="PANTHER" id="PTHR43435">
    <property type="entry name" value="RIBULOKINASE"/>
    <property type="match status" value="1"/>
</dbReference>
<dbReference type="SUPFAM" id="SSF53067">
    <property type="entry name" value="Actin-like ATPase domain"/>
    <property type="match status" value="2"/>
</dbReference>
<evidence type="ECO:0000259" key="5">
    <source>
        <dbReference type="Pfam" id="PF02782"/>
    </source>
</evidence>
<comment type="similarity">
    <text evidence="1">Belongs to the FGGY kinase family.</text>
</comment>
<keyword evidence="7" id="KW-1185">Reference proteome</keyword>
<dbReference type="Gene3D" id="1.20.58.2240">
    <property type="match status" value="1"/>
</dbReference>
<keyword evidence="2" id="KW-0808">Transferase</keyword>
<dbReference type="PIRSF" id="PIRSF000538">
    <property type="entry name" value="GlpK"/>
    <property type="match status" value="1"/>
</dbReference>
<proteinExistence type="inferred from homology"/>
<evidence type="ECO:0000259" key="4">
    <source>
        <dbReference type="Pfam" id="PF00370"/>
    </source>
</evidence>
<dbReference type="EMBL" id="JABSTV010001255">
    <property type="protein sequence ID" value="KAH7935098.1"/>
    <property type="molecule type" value="Genomic_DNA"/>
</dbReference>
<feature type="domain" description="Carbohydrate kinase FGGY N-terminal" evidence="4">
    <location>
        <begin position="4"/>
        <end position="60"/>
    </location>
</feature>
<accession>A0A9D4PCI4</accession>
<sequence length="427" mass="46004">MQFVSVDVGTQSVRAALVSEKGRFLKTASRPLETWNPQPEFYQQSSDQIWKACCEAVKNLPSTWERLGLALDLPDFLTWRATGCASRSLCSAVCKWTYQAGSAPGSDMEPGWQESFWIRIGLEDLTKDSYRIIGQEFWPPGAPCGRGLSMEAGLQLGLKKGTPVATSIIDAHAGGLGVWGPYFSAMVPGMWLSEAGQSAAGALVDHVISTHPAYPLVQAKTKPGRRPEDTLNAMLLTMCEQRGLDSPSQLVADLHVWPDFHGNRSPVADPNLRGMISGLTLSAGEEDLAKLYLATLQALAYGTRHIMDSLADTGHSVSSLLMCGGMAKNPLYVELHADATGMPVLLPSETESVLLGGAILAASASGRYKSVTEAMLRMGGSGKVLAPRASERRFHDAKYTAFRALLDCQLRLREIMSPSGRPSSSCS</sequence>
<dbReference type="VEuPathDB" id="VectorBase:RSAN_047989"/>
<reference evidence="6" key="2">
    <citation type="submission" date="2021-09" db="EMBL/GenBank/DDBJ databases">
        <authorList>
            <person name="Jia N."/>
            <person name="Wang J."/>
            <person name="Shi W."/>
            <person name="Du L."/>
            <person name="Sun Y."/>
            <person name="Zhan W."/>
            <person name="Jiang J."/>
            <person name="Wang Q."/>
            <person name="Zhang B."/>
            <person name="Ji P."/>
            <person name="Sakyi L.B."/>
            <person name="Cui X."/>
            <person name="Yuan T."/>
            <person name="Jiang B."/>
            <person name="Yang W."/>
            <person name="Lam T.T.-Y."/>
            <person name="Chang Q."/>
            <person name="Ding S."/>
            <person name="Wang X."/>
            <person name="Zhu J."/>
            <person name="Ruan X."/>
            <person name="Zhao L."/>
            <person name="Wei J."/>
            <person name="Que T."/>
            <person name="Du C."/>
            <person name="Cheng J."/>
            <person name="Dai P."/>
            <person name="Han X."/>
            <person name="Huang E."/>
            <person name="Gao Y."/>
            <person name="Liu J."/>
            <person name="Shao H."/>
            <person name="Ye R."/>
            <person name="Li L."/>
            <person name="Wei W."/>
            <person name="Wang X."/>
            <person name="Wang C."/>
            <person name="Huo Q."/>
            <person name="Li W."/>
            <person name="Guo W."/>
            <person name="Chen H."/>
            <person name="Chen S."/>
            <person name="Zhou L."/>
            <person name="Zhou L."/>
            <person name="Ni X."/>
            <person name="Tian J."/>
            <person name="Zhou Y."/>
            <person name="Sheng Y."/>
            <person name="Liu T."/>
            <person name="Pan Y."/>
            <person name="Xia L."/>
            <person name="Li J."/>
            <person name="Zhao F."/>
            <person name="Cao W."/>
        </authorList>
    </citation>
    <scope>NUCLEOTIDE SEQUENCE</scope>
    <source>
        <strain evidence="6">Rsan-2018</strain>
        <tissue evidence="6">Larvae</tissue>
    </source>
</reference>
<organism evidence="6 7">
    <name type="scientific">Rhipicephalus sanguineus</name>
    <name type="common">Brown dog tick</name>
    <name type="synonym">Ixodes sanguineus</name>
    <dbReference type="NCBI Taxonomy" id="34632"/>
    <lineage>
        <taxon>Eukaryota</taxon>
        <taxon>Metazoa</taxon>
        <taxon>Ecdysozoa</taxon>
        <taxon>Arthropoda</taxon>
        <taxon>Chelicerata</taxon>
        <taxon>Arachnida</taxon>
        <taxon>Acari</taxon>
        <taxon>Parasitiformes</taxon>
        <taxon>Ixodida</taxon>
        <taxon>Ixodoidea</taxon>
        <taxon>Ixodidae</taxon>
        <taxon>Rhipicephalinae</taxon>
        <taxon>Rhipicephalus</taxon>
        <taxon>Rhipicephalus</taxon>
    </lineage>
</organism>
<evidence type="ECO:0000256" key="2">
    <source>
        <dbReference type="ARBA" id="ARBA00022679"/>
    </source>
</evidence>
<dbReference type="PANTHER" id="PTHR43435:SF4">
    <property type="entry name" value="FGGY CARBOHYDRATE KINASE DOMAIN-CONTAINING PROTEIN"/>
    <property type="match status" value="1"/>
</dbReference>
<comment type="caution">
    <text evidence="6">The sequence shown here is derived from an EMBL/GenBank/DDBJ whole genome shotgun (WGS) entry which is preliminary data.</text>
</comment>
<dbReference type="Pfam" id="PF02782">
    <property type="entry name" value="FGGY_C"/>
    <property type="match status" value="1"/>
</dbReference>
<name>A0A9D4PCI4_RHISA</name>
<dbReference type="AlphaFoldDB" id="A0A9D4PCI4"/>
<dbReference type="InterPro" id="IPR000577">
    <property type="entry name" value="Carb_kinase_FGGY"/>
</dbReference>
<dbReference type="InterPro" id="IPR043129">
    <property type="entry name" value="ATPase_NBD"/>
</dbReference>